<reference evidence="1 2" key="1">
    <citation type="submission" date="2022-12" db="EMBL/GenBank/DDBJ databases">
        <title>Two new species, Stenotrophomonas aracearum and Stenotrophomonas oahuensis, isolated from Anthurium (Araceae family) in Hawaii.</title>
        <authorList>
            <person name="Chunag S.C."/>
            <person name="Dobhal S."/>
            <person name="Alvarez A."/>
            <person name="Arif M."/>
        </authorList>
    </citation>
    <scope>NUCLEOTIDE SEQUENCE [LARGE SCALE GENOMIC DNA]</scope>
    <source>
        <strain evidence="1 2">A5586</strain>
    </source>
</reference>
<sequence>MPTHNERWAEAVALDASELVQLLNETRDTTPRITDSDREVWMKLGEKRLLDHLRHLADNARVR</sequence>
<proteinExistence type="predicted"/>
<gene>
    <name evidence="1" type="ORF">PDM29_19275</name>
</gene>
<dbReference type="EMBL" id="CP115541">
    <property type="protein sequence ID" value="WNH52437.1"/>
    <property type="molecule type" value="Genomic_DNA"/>
</dbReference>
<dbReference type="RefSeq" id="WP_311191636.1">
    <property type="nucleotide sequence ID" value="NZ_CP115541.1"/>
</dbReference>
<evidence type="ECO:0000313" key="1">
    <source>
        <dbReference type="EMBL" id="WNH52437.1"/>
    </source>
</evidence>
<protein>
    <submittedName>
        <fullName evidence="1">Uncharacterized protein</fullName>
    </submittedName>
</protein>
<keyword evidence="2" id="KW-1185">Reference proteome</keyword>
<organism evidence="1 2">
    <name type="scientific">Stenotrophomonas oahuensis</name>
    <dbReference type="NCBI Taxonomy" id="3003271"/>
    <lineage>
        <taxon>Bacteria</taxon>
        <taxon>Pseudomonadati</taxon>
        <taxon>Pseudomonadota</taxon>
        <taxon>Gammaproteobacteria</taxon>
        <taxon>Lysobacterales</taxon>
        <taxon>Lysobacteraceae</taxon>
        <taxon>Stenotrophomonas</taxon>
    </lineage>
</organism>
<name>A0ABY9YNF0_9GAMM</name>
<accession>A0ABY9YNF0</accession>
<evidence type="ECO:0000313" key="2">
    <source>
        <dbReference type="Proteomes" id="UP001302072"/>
    </source>
</evidence>
<dbReference type="Proteomes" id="UP001302072">
    <property type="component" value="Chromosome"/>
</dbReference>